<dbReference type="InterPro" id="IPR012041">
    <property type="entry name" value="Znf_CPxCG-like"/>
</dbReference>
<proteinExistence type="predicted"/>
<evidence type="ECO:0000313" key="1">
    <source>
        <dbReference type="EMBL" id="SFR96444.1"/>
    </source>
</evidence>
<reference evidence="1 2" key="1">
    <citation type="submission" date="2016-10" db="EMBL/GenBank/DDBJ databases">
        <authorList>
            <person name="de Groot N.N."/>
        </authorList>
    </citation>
    <scope>NUCLEOTIDE SEQUENCE [LARGE SCALE GENOMIC DNA]</scope>
    <source>
        <strain evidence="1 2">CGMCC 1.10457</strain>
    </source>
</reference>
<sequence>MTDATPGERVALPCPACSPDLETVHEVLKPGGQVTVRCTECDHVHKTQLPEASEIQRKVVVSQEGESFSTQVDVPAEEELATGEEFLLETEEAIMTVRITSLELDGEQRVDEATAEDVRTIWTRAVGNVSVNVTMHPKDGRHDETESFKLHIPGDEEFIVGRSSEYGDNEFTVEGFHVRDDAHGYDRDRYDQGGDSVVAKDVKRLYVRDESTTAWSAW</sequence>
<gene>
    <name evidence="1" type="ORF">SAMN05216559_1599</name>
</gene>
<dbReference type="Proteomes" id="UP000199062">
    <property type="component" value="Unassembled WGS sequence"/>
</dbReference>
<organism evidence="1 2">
    <name type="scientific">Halomicrobium zhouii</name>
    <dbReference type="NCBI Taxonomy" id="767519"/>
    <lineage>
        <taxon>Archaea</taxon>
        <taxon>Methanobacteriati</taxon>
        <taxon>Methanobacteriota</taxon>
        <taxon>Stenosarchaea group</taxon>
        <taxon>Halobacteria</taxon>
        <taxon>Halobacteriales</taxon>
        <taxon>Haloarculaceae</taxon>
        <taxon>Halomicrobium</taxon>
    </lineage>
</organism>
<accession>A0A1I6KZ16</accession>
<dbReference type="STRING" id="767519.SAMN05216559_1599"/>
<protein>
    <submittedName>
        <fullName evidence="1">Uncharacterized Zn-finger protein</fullName>
    </submittedName>
</protein>
<evidence type="ECO:0000313" key="2">
    <source>
        <dbReference type="Proteomes" id="UP000199062"/>
    </source>
</evidence>
<dbReference type="AlphaFoldDB" id="A0A1I6KZ16"/>
<dbReference type="EMBL" id="FOZK01000002">
    <property type="protein sequence ID" value="SFR96444.1"/>
    <property type="molecule type" value="Genomic_DNA"/>
</dbReference>
<keyword evidence="2" id="KW-1185">Reference proteome</keyword>
<dbReference type="PIRSF" id="PIRSF015877">
    <property type="entry name" value="UCP015877"/>
    <property type="match status" value="1"/>
</dbReference>
<dbReference type="OrthoDB" id="23364at2157"/>
<dbReference type="PANTHER" id="PTHR42195:SF1">
    <property type="entry name" value="ZINC FINGER PROTEIN"/>
    <property type="match status" value="1"/>
</dbReference>
<dbReference type="PANTHER" id="PTHR42195">
    <property type="entry name" value="UCP015877 FAMILY PROTEIN"/>
    <property type="match status" value="1"/>
</dbReference>
<dbReference type="RefSeq" id="WP_089815700.1">
    <property type="nucleotide sequence ID" value="NZ_FOZK01000002.1"/>
</dbReference>
<dbReference type="Pfam" id="PF19769">
    <property type="entry name" value="CPxCG_zf"/>
    <property type="match status" value="1"/>
</dbReference>
<name>A0A1I6KZ16_9EURY</name>